<dbReference type="Pfam" id="PF13289">
    <property type="entry name" value="SIR2_2"/>
    <property type="match status" value="1"/>
</dbReference>
<dbReference type="OrthoDB" id="1688888at2"/>
<organism evidence="2 3">
    <name type="scientific">Arsenicibacter rosenii</name>
    <dbReference type="NCBI Taxonomy" id="1750698"/>
    <lineage>
        <taxon>Bacteria</taxon>
        <taxon>Pseudomonadati</taxon>
        <taxon>Bacteroidota</taxon>
        <taxon>Cytophagia</taxon>
        <taxon>Cytophagales</taxon>
        <taxon>Spirosomataceae</taxon>
        <taxon>Arsenicibacter</taxon>
    </lineage>
</organism>
<dbReference type="SUPFAM" id="SSF52467">
    <property type="entry name" value="DHS-like NAD/FAD-binding domain"/>
    <property type="match status" value="1"/>
</dbReference>
<gene>
    <name evidence="2" type="ORF">BLX24_09005</name>
</gene>
<evidence type="ECO:0000313" key="2">
    <source>
        <dbReference type="EMBL" id="OIN59964.1"/>
    </source>
</evidence>
<proteinExistence type="predicted"/>
<evidence type="ECO:0000313" key="3">
    <source>
        <dbReference type="Proteomes" id="UP000181790"/>
    </source>
</evidence>
<dbReference type="Gene3D" id="3.40.50.10140">
    <property type="entry name" value="Toll/interleukin-1 receptor homology (TIR) domain"/>
    <property type="match status" value="1"/>
</dbReference>
<dbReference type="InterPro" id="IPR035897">
    <property type="entry name" value="Toll_tir_struct_dom_sf"/>
</dbReference>
<dbReference type="RefSeq" id="WP_071502763.1">
    <property type="nucleotide sequence ID" value="NZ_MORL01000003.1"/>
</dbReference>
<reference evidence="2 3" key="1">
    <citation type="submission" date="2016-10" db="EMBL/GenBank/DDBJ databases">
        <title>Arsenicibacter rosenii gen. nov., sp. nov., an efficient arsenic-methylating bacterium isolated from an arsenic-contaminated paddy soil.</title>
        <authorList>
            <person name="Huang K."/>
        </authorList>
    </citation>
    <scope>NUCLEOTIDE SEQUENCE [LARGE SCALE GENOMIC DNA]</scope>
    <source>
        <strain evidence="2 3">SM-1</strain>
    </source>
</reference>
<name>A0A1S2VMI3_9BACT</name>
<dbReference type="GO" id="GO:0007165">
    <property type="term" value="P:signal transduction"/>
    <property type="evidence" value="ECO:0007669"/>
    <property type="project" value="InterPro"/>
</dbReference>
<dbReference type="InterPro" id="IPR000157">
    <property type="entry name" value="TIR_dom"/>
</dbReference>
<dbReference type="SMART" id="SM00255">
    <property type="entry name" value="TIR"/>
    <property type="match status" value="1"/>
</dbReference>
<accession>A0A1S2VMI3</accession>
<protein>
    <recommendedName>
        <fullName evidence="1">TIR domain-containing protein</fullName>
    </recommendedName>
</protein>
<dbReference type="AlphaFoldDB" id="A0A1S2VMI3"/>
<dbReference type="SUPFAM" id="SSF52200">
    <property type="entry name" value="Toll/Interleukin receptor TIR domain"/>
    <property type="match status" value="1"/>
</dbReference>
<comment type="caution">
    <text evidence="2">The sequence shown here is derived from an EMBL/GenBank/DDBJ whole genome shotgun (WGS) entry which is preliminary data.</text>
</comment>
<dbReference type="Pfam" id="PF13676">
    <property type="entry name" value="TIR_2"/>
    <property type="match status" value="1"/>
</dbReference>
<dbReference type="InterPro" id="IPR029035">
    <property type="entry name" value="DHS-like_NAD/FAD-binding_dom"/>
</dbReference>
<dbReference type="PROSITE" id="PS50104">
    <property type="entry name" value="TIR"/>
    <property type="match status" value="1"/>
</dbReference>
<evidence type="ECO:0000259" key="1">
    <source>
        <dbReference type="PROSITE" id="PS50104"/>
    </source>
</evidence>
<sequence>MPFNVKHIPEDLLKSIISKKAVAFCGAGLSMPIQRSNSKNLPNWPQLLLELIELAHRDRYNFSGLLPEIELAVKNGNLLAVAQELQEVLSKPSIAKYLRDIFLDKKLKPNQTHKILVQIPFIGILTTNYDTLIEGAYTLKRDGRIPVVLTQEDLDKVPNPLKLDDEFVFKMHGDINRPETIILGSHDYQNILFRSTAYRSFLETLFTINTVLFVGFSMSDPDVENLLERLSGIYSRNNDFHYLLVERGRLNEFEKKRLALDKRIFTIEYNNHDGTHSEVYDFLFHLNELTSLDGKYRREYESRFYTLPVSQTNVTRISAFISYSGHDKEYAVNIAELLSENGIHVWMDDFNVKVGDTVVSTIESGIKESDYFIVLLSNNSINSDWVKQEIELAYITNHERNKPKIIPIVFDSLIRNKIPKLLMDIRWLVVNESNIFQKIQRLIEQLKAS</sequence>
<dbReference type="Proteomes" id="UP000181790">
    <property type="component" value="Unassembled WGS sequence"/>
</dbReference>
<feature type="domain" description="TIR" evidence="1">
    <location>
        <begin position="315"/>
        <end position="449"/>
    </location>
</feature>
<keyword evidence="3" id="KW-1185">Reference proteome</keyword>
<dbReference type="EMBL" id="MORL01000003">
    <property type="protein sequence ID" value="OIN59964.1"/>
    <property type="molecule type" value="Genomic_DNA"/>
</dbReference>